<evidence type="ECO:0000256" key="2">
    <source>
        <dbReference type="ARBA" id="ARBA00022448"/>
    </source>
</evidence>
<evidence type="ECO:0000256" key="6">
    <source>
        <dbReference type="ARBA" id="ARBA00022989"/>
    </source>
</evidence>
<organism evidence="10 11">
    <name type="scientific">Methylotuvimicrobium buryatense</name>
    <name type="common">Methylomicrobium buryatense</name>
    <dbReference type="NCBI Taxonomy" id="95641"/>
    <lineage>
        <taxon>Bacteria</taxon>
        <taxon>Pseudomonadati</taxon>
        <taxon>Pseudomonadota</taxon>
        <taxon>Gammaproteobacteria</taxon>
        <taxon>Methylococcales</taxon>
        <taxon>Methylococcaceae</taxon>
        <taxon>Methylotuvimicrobium</taxon>
    </lineage>
</organism>
<evidence type="ECO:0000256" key="8">
    <source>
        <dbReference type="ARBA" id="ARBA00035655"/>
    </source>
</evidence>
<keyword evidence="5 9" id="KW-0812">Transmembrane</keyword>
<evidence type="ECO:0000256" key="5">
    <source>
        <dbReference type="ARBA" id="ARBA00022692"/>
    </source>
</evidence>
<feature type="transmembrane region" description="Helical" evidence="9">
    <location>
        <begin position="84"/>
        <end position="102"/>
    </location>
</feature>
<dbReference type="Pfam" id="PF04143">
    <property type="entry name" value="Sulf_transp"/>
    <property type="match status" value="1"/>
</dbReference>
<proteinExistence type="inferred from homology"/>
<dbReference type="InterPro" id="IPR007272">
    <property type="entry name" value="Sulf_transp_TsuA/YedE"/>
</dbReference>
<name>A0A4P9URE0_METBY</name>
<gene>
    <name evidence="10" type="ORF">EQU24_13370</name>
</gene>
<evidence type="ECO:0000256" key="1">
    <source>
        <dbReference type="ARBA" id="ARBA00004429"/>
    </source>
</evidence>
<keyword evidence="4" id="KW-0997">Cell inner membrane</keyword>
<evidence type="ECO:0000256" key="9">
    <source>
        <dbReference type="SAM" id="Phobius"/>
    </source>
</evidence>
<evidence type="ECO:0000256" key="3">
    <source>
        <dbReference type="ARBA" id="ARBA00022475"/>
    </source>
</evidence>
<dbReference type="EMBL" id="CP035467">
    <property type="protein sequence ID" value="QCW83113.1"/>
    <property type="molecule type" value="Genomic_DNA"/>
</dbReference>
<feature type="transmembrane region" description="Helical" evidence="9">
    <location>
        <begin position="53"/>
        <end position="72"/>
    </location>
</feature>
<comment type="similarity">
    <text evidence="8">Belongs to the TsuA/YedE (TC 9.B.102) family.</text>
</comment>
<accession>A0A4P9URE0</accession>
<keyword evidence="6 9" id="KW-1133">Transmembrane helix</keyword>
<keyword evidence="3" id="KW-1003">Cell membrane</keyword>
<comment type="subcellular location">
    <subcellularLocation>
        <location evidence="1">Cell inner membrane</location>
        <topology evidence="1">Multi-pass membrane protein</topology>
    </subcellularLocation>
</comment>
<dbReference type="STRING" id="675511.GCA_000341735_00373"/>
<dbReference type="PANTHER" id="PTHR30574:SF1">
    <property type="entry name" value="SULPHUR TRANSPORT DOMAIN-CONTAINING PROTEIN"/>
    <property type="match status" value="1"/>
</dbReference>
<keyword evidence="2" id="KW-0813">Transport</keyword>
<evidence type="ECO:0000256" key="4">
    <source>
        <dbReference type="ARBA" id="ARBA00022519"/>
    </source>
</evidence>
<dbReference type="OrthoDB" id="9814020at2"/>
<dbReference type="GO" id="GO:0005886">
    <property type="term" value="C:plasma membrane"/>
    <property type="evidence" value="ECO:0007669"/>
    <property type="project" value="UniProtKB-SubCell"/>
</dbReference>
<feature type="transmembrane region" description="Helical" evidence="9">
    <location>
        <begin position="123"/>
        <end position="144"/>
    </location>
</feature>
<dbReference type="PANTHER" id="PTHR30574">
    <property type="entry name" value="INNER MEMBRANE PROTEIN YEDE"/>
    <property type="match status" value="1"/>
</dbReference>
<dbReference type="Proteomes" id="UP000305881">
    <property type="component" value="Chromosome"/>
</dbReference>
<evidence type="ECO:0000313" key="10">
    <source>
        <dbReference type="EMBL" id="QCW83113.1"/>
    </source>
</evidence>
<evidence type="ECO:0000256" key="7">
    <source>
        <dbReference type="ARBA" id="ARBA00023136"/>
    </source>
</evidence>
<feature type="transmembrane region" description="Helical" evidence="9">
    <location>
        <begin position="12"/>
        <end position="32"/>
    </location>
</feature>
<dbReference type="KEGG" id="mbur:EQU24_13370"/>
<keyword evidence="7 9" id="KW-0472">Membrane</keyword>
<reference evidence="11" key="1">
    <citation type="journal article" date="2019" name="J. Bacteriol.">
        <title>A Mutagenic Screen Identifies a TonB-Dependent Receptor Required for the Lanthanide Metal Switch in the Type I Methanotroph 'Methylotuvimicrobium buryatense' 5GB1C.</title>
        <authorList>
            <person name="Groom J.D."/>
            <person name="Ford S.M."/>
            <person name="Pesesky M.W."/>
            <person name="Lidstrom M.E."/>
        </authorList>
    </citation>
    <scope>NUCLEOTIDE SEQUENCE [LARGE SCALE GENOMIC DNA]</scope>
    <source>
        <strain evidence="11">5GB1C</strain>
    </source>
</reference>
<keyword evidence="11" id="KW-1185">Reference proteome</keyword>
<evidence type="ECO:0000313" key="11">
    <source>
        <dbReference type="Proteomes" id="UP000305881"/>
    </source>
</evidence>
<protein>
    <submittedName>
        <fullName evidence="10">YeeE/YedE family protein</fullName>
    </submittedName>
</protein>
<sequence>MQEFFVENFTPFSAFLGGTLIGLAATLLLWLNGRMAGVSGIMHRLLNSPKSEWLWRFNFLIGLVLGALLFNWFNPGFFTPRSDYPYWLLAVGGFLVGFGTRMGSGCTSGHGICGIANGSLRSITATLIFMISGVVTVYCIRHIVGVGA</sequence>
<dbReference type="AlphaFoldDB" id="A0A4P9URE0"/>